<dbReference type="Pfam" id="PF00245">
    <property type="entry name" value="Alk_phosphatase"/>
    <property type="match status" value="1"/>
</dbReference>
<feature type="binding site" evidence="14">
    <location>
        <position position="203"/>
    </location>
    <ligand>
        <name>Mg(2+)</name>
        <dbReference type="ChEBI" id="CHEBI:18420"/>
    </ligand>
</feature>
<dbReference type="InterPro" id="IPR018299">
    <property type="entry name" value="Alkaline_phosphatase_AS"/>
</dbReference>
<evidence type="ECO:0000313" key="19">
    <source>
        <dbReference type="Proteomes" id="UP000198287"/>
    </source>
</evidence>
<evidence type="ECO:0000256" key="15">
    <source>
        <dbReference type="RuleBase" id="RU003946"/>
    </source>
</evidence>
<evidence type="ECO:0000256" key="12">
    <source>
        <dbReference type="ARBA" id="ARBA00023288"/>
    </source>
</evidence>
<dbReference type="GO" id="GO:0046872">
    <property type="term" value="F:metal ion binding"/>
    <property type="evidence" value="ECO:0007669"/>
    <property type="project" value="UniProtKB-KW"/>
</dbReference>
<dbReference type="GO" id="GO:0098552">
    <property type="term" value="C:side of membrane"/>
    <property type="evidence" value="ECO:0007669"/>
    <property type="project" value="UniProtKB-KW"/>
</dbReference>
<keyword evidence="8 14" id="KW-0862">Zinc</keyword>
<keyword evidence="6 14" id="KW-0479">Metal-binding</keyword>
<feature type="binding site" evidence="14">
    <location>
        <position position="407"/>
    </location>
    <ligand>
        <name>Zn(2+)</name>
        <dbReference type="ChEBI" id="CHEBI:29105"/>
        <label>2</label>
    </ligand>
</feature>
<keyword evidence="4" id="KW-1003">Cell membrane</keyword>
<dbReference type="GO" id="GO:0004035">
    <property type="term" value="F:alkaline phosphatase activity"/>
    <property type="evidence" value="ECO:0007669"/>
    <property type="project" value="UniProtKB-EC"/>
</dbReference>
<dbReference type="InterPro" id="IPR001952">
    <property type="entry name" value="Alkaline_phosphatase"/>
</dbReference>
<evidence type="ECO:0000256" key="17">
    <source>
        <dbReference type="SAM" id="SignalP"/>
    </source>
</evidence>
<feature type="binding site" evidence="14">
    <location>
        <position position="406"/>
    </location>
    <ligand>
        <name>Zn(2+)</name>
        <dbReference type="ChEBI" id="CHEBI:29105"/>
        <label>2</label>
    </ligand>
</feature>
<keyword evidence="9 14" id="KW-0460">Magnesium</keyword>
<dbReference type="SMART" id="SM00098">
    <property type="entry name" value="alkPPc"/>
    <property type="match status" value="1"/>
</dbReference>
<evidence type="ECO:0000256" key="2">
    <source>
        <dbReference type="ARBA" id="ARBA00005984"/>
    </source>
</evidence>
<evidence type="ECO:0000256" key="13">
    <source>
        <dbReference type="PIRSR" id="PIRSR601952-1"/>
    </source>
</evidence>
<comment type="catalytic activity">
    <reaction evidence="16">
        <text>a phosphate monoester + H2O = an alcohol + phosphate</text>
        <dbReference type="Rhea" id="RHEA:15017"/>
        <dbReference type="ChEBI" id="CHEBI:15377"/>
        <dbReference type="ChEBI" id="CHEBI:30879"/>
        <dbReference type="ChEBI" id="CHEBI:43474"/>
        <dbReference type="ChEBI" id="CHEBI:67140"/>
        <dbReference type="EC" id="3.1.3.1"/>
    </reaction>
</comment>
<dbReference type="EC" id="3.1.3.1" evidence="3 16"/>
<evidence type="ECO:0000256" key="11">
    <source>
        <dbReference type="ARBA" id="ARBA00023180"/>
    </source>
</evidence>
<evidence type="ECO:0000256" key="7">
    <source>
        <dbReference type="ARBA" id="ARBA00022801"/>
    </source>
</evidence>
<evidence type="ECO:0000256" key="9">
    <source>
        <dbReference type="ARBA" id="ARBA00022842"/>
    </source>
</evidence>
<keyword evidence="10" id="KW-0472">Membrane</keyword>
<comment type="subcellular location">
    <subcellularLocation>
        <location evidence="1">Cell membrane</location>
        <topology evidence="1">Lipid-anchor</topology>
        <topology evidence="1">GPI-anchor</topology>
    </subcellularLocation>
</comment>
<keyword evidence="5" id="KW-0336">GPI-anchor</keyword>
<feature type="binding site" evidence="14">
    <location>
        <position position="369"/>
    </location>
    <ligand>
        <name>Zn(2+)</name>
        <dbReference type="ChEBI" id="CHEBI:29105"/>
        <label>2</label>
    </ligand>
</feature>
<evidence type="ECO:0000256" key="6">
    <source>
        <dbReference type="ARBA" id="ARBA00022723"/>
    </source>
</evidence>
<dbReference type="PROSITE" id="PS00123">
    <property type="entry name" value="ALKALINE_PHOSPHATASE"/>
    <property type="match status" value="1"/>
</dbReference>
<feature type="binding site" evidence="14">
    <location>
        <position position="365"/>
    </location>
    <ligand>
        <name>Zn(2+)</name>
        <dbReference type="ChEBI" id="CHEBI:29105"/>
        <label>2</label>
    </ligand>
</feature>
<comment type="cofactor">
    <cofactor evidence="14">
        <name>Zn(2+)</name>
        <dbReference type="ChEBI" id="CHEBI:29105"/>
    </cofactor>
    <text evidence="14">Binds 2 Zn(2+) ions.</text>
</comment>
<feature type="binding site" evidence="14">
    <location>
        <position position="86"/>
    </location>
    <ligand>
        <name>Zn(2+)</name>
        <dbReference type="ChEBI" id="CHEBI:29105"/>
        <label>2</label>
    </ligand>
</feature>
<feature type="binding site" evidence="14">
    <location>
        <position position="484"/>
    </location>
    <ligand>
        <name>Zn(2+)</name>
        <dbReference type="ChEBI" id="CHEBI:29105"/>
        <label>2</label>
    </ligand>
</feature>
<evidence type="ECO:0000256" key="1">
    <source>
        <dbReference type="ARBA" id="ARBA00004609"/>
    </source>
</evidence>
<dbReference type="Gene3D" id="3.40.720.10">
    <property type="entry name" value="Alkaline Phosphatase, subunit A"/>
    <property type="match status" value="1"/>
</dbReference>
<comment type="cofactor">
    <cofactor evidence="14">
        <name>Mg(2+)</name>
        <dbReference type="ChEBI" id="CHEBI:18420"/>
    </cofactor>
    <text evidence="14">Binds 1 Mg(2+) ion.</text>
</comment>
<protein>
    <recommendedName>
        <fullName evidence="3 16">Alkaline phosphatase</fullName>
        <ecNumber evidence="3 16">3.1.3.1</ecNumber>
    </recommendedName>
</protein>
<evidence type="ECO:0000313" key="18">
    <source>
        <dbReference type="EMBL" id="OXA59949.1"/>
    </source>
</evidence>
<feature type="active site" description="Phosphoserine intermediate" evidence="13">
    <location>
        <position position="138"/>
    </location>
</feature>
<evidence type="ECO:0000256" key="14">
    <source>
        <dbReference type="PIRSR" id="PIRSR601952-2"/>
    </source>
</evidence>
<dbReference type="OMA" id="ANREYEC"/>
<evidence type="ECO:0000256" key="16">
    <source>
        <dbReference type="RuleBase" id="RU003947"/>
    </source>
</evidence>
<dbReference type="EMBL" id="LNIX01000002">
    <property type="protein sequence ID" value="OXA59949.1"/>
    <property type="molecule type" value="Genomic_DNA"/>
</dbReference>
<name>A0A226ER20_FOLCA</name>
<accession>A0A226ER20</accession>
<evidence type="ECO:0000256" key="8">
    <source>
        <dbReference type="ARBA" id="ARBA00022833"/>
    </source>
</evidence>
<dbReference type="FunFam" id="3.40.720.10:FF:000008">
    <property type="entry name" value="Alkaline phosphatase"/>
    <property type="match status" value="1"/>
</dbReference>
<keyword evidence="19" id="KW-1185">Reference proteome</keyword>
<evidence type="ECO:0000256" key="3">
    <source>
        <dbReference type="ARBA" id="ARBA00012647"/>
    </source>
</evidence>
<feature type="binding site" evidence="14">
    <location>
        <position position="201"/>
    </location>
    <ligand>
        <name>Mg(2+)</name>
        <dbReference type="ChEBI" id="CHEBI:18420"/>
    </ligand>
</feature>
<dbReference type="PRINTS" id="PR00113">
    <property type="entry name" value="ALKPHPHTASE"/>
</dbReference>
<feature type="binding site" evidence="14">
    <location>
        <position position="86"/>
    </location>
    <ligand>
        <name>Mg(2+)</name>
        <dbReference type="ChEBI" id="CHEBI:18420"/>
    </ligand>
</feature>
<feature type="chain" id="PRO_5012691659" description="Alkaline phosphatase" evidence="17">
    <location>
        <begin position="22"/>
        <end position="529"/>
    </location>
</feature>
<dbReference type="PANTHER" id="PTHR11596:SF91">
    <property type="entry name" value="ALKALINE PHOSPHATASE-RELATED"/>
    <property type="match status" value="1"/>
</dbReference>
<evidence type="ECO:0000256" key="5">
    <source>
        <dbReference type="ARBA" id="ARBA00022622"/>
    </source>
</evidence>
<keyword evidence="17" id="KW-0732">Signal</keyword>
<dbReference type="AlphaFoldDB" id="A0A226ER20"/>
<dbReference type="Proteomes" id="UP000198287">
    <property type="component" value="Unassembled WGS sequence"/>
</dbReference>
<gene>
    <name evidence="18" type="ORF">Fcan01_04369</name>
</gene>
<keyword evidence="11" id="KW-0325">Glycoprotein</keyword>
<dbReference type="CDD" id="cd16012">
    <property type="entry name" value="ALP"/>
    <property type="match status" value="1"/>
</dbReference>
<proteinExistence type="inferred from homology"/>
<sequence length="529" mass="58364">MLLKNFCQILIISCLTSQICGNIIYQDDGYMHPIHHKSFKSDANGHQPTYESDDFWKQSAQKELVKKRLIRPIEGQAKNVIFYLGDGMSVPTVTAARIFKGQQVDKLQFGEEGELHMDTFPFVGTSKTFCSDFQVADSACSATAYLTGSKANLGTIGVTPDVKLGNCSAQANPENHLSSILAWAQAQGKSTGIVTTTRITHASPAGCYAHIANRDWENDGAIIFDGEDPKLCPDIAKQLIMHDPGRNINVILGGGRSQFIPKTVVDVEFNVTGYRMDEVNLIDAWISAKKRNTASYVTTRDELLNVDTTKTDFLLGLFDPSHIAYYDLQLAQNDPSLEEMVEVAVQILSKNQNGFFLFVEGGRIDHAHHDNMVHRSLRETVEFDKAIKKGDEMTDEAETLIVVTSDHAHVMHFAGYPTRGTPILKYSEQFADDGLPYATLGYGNGPGPKWIARSTKKRHDIRLDNVDDPTYQAPVPVPNDSETHGGDDVLIFAKGPYAHLLTGVHQQSYIPHVVGYAACMGDGVKHCDS</sequence>
<dbReference type="GO" id="GO:0005886">
    <property type="term" value="C:plasma membrane"/>
    <property type="evidence" value="ECO:0007669"/>
    <property type="project" value="UniProtKB-SubCell"/>
</dbReference>
<dbReference type="STRING" id="158441.A0A226ER20"/>
<dbReference type="OrthoDB" id="5818554at2759"/>
<comment type="similarity">
    <text evidence="2 15">Belongs to the alkaline phosphatase family.</text>
</comment>
<keyword evidence="12" id="KW-0449">Lipoprotein</keyword>
<reference evidence="18 19" key="1">
    <citation type="submission" date="2015-12" db="EMBL/GenBank/DDBJ databases">
        <title>The genome of Folsomia candida.</title>
        <authorList>
            <person name="Faddeeva A."/>
            <person name="Derks M.F."/>
            <person name="Anvar Y."/>
            <person name="Smit S."/>
            <person name="Van Straalen N."/>
            <person name="Roelofs D."/>
        </authorList>
    </citation>
    <scope>NUCLEOTIDE SEQUENCE [LARGE SCALE GENOMIC DNA]</scope>
    <source>
        <strain evidence="18 19">VU population</strain>
        <tissue evidence="18">Whole body</tissue>
    </source>
</reference>
<comment type="caution">
    <text evidence="18">The sequence shown here is derived from an EMBL/GenBank/DDBJ whole genome shotgun (WGS) entry which is preliminary data.</text>
</comment>
<evidence type="ECO:0000256" key="4">
    <source>
        <dbReference type="ARBA" id="ARBA00022475"/>
    </source>
</evidence>
<keyword evidence="7 16" id="KW-0378">Hydrolase</keyword>
<dbReference type="SUPFAM" id="SSF53649">
    <property type="entry name" value="Alkaline phosphatase-like"/>
    <property type="match status" value="1"/>
</dbReference>
<feature type="binding site" evidence="14">
    <location>
        <position position="360"/>
    </location>
    <ligand>
        <name>Mg(2+)</name>
        <dbReference type="ChEBI" id="CHEBI:18420"/>
    </ligand>
</feature>
<feature type="signal peptide" evidence="17">
    <location>
        <begin position="1"/>
        <end position="21"/>
    </location>
</feature>
<evidence type="ECO:0000256" key="10">
    <source>
        <dbReference type="ARBA" id="ARBA00023136"/>
    </source>
</evidence>
<dbReference type="InterPro" id="IPR017850">
    <property type="entry name" value="Alkaline_phosphatase_core_sf"/>
</dbReference>
<dbReference type="PANTHER" id="PTHR11596">
    <property type="entry name" value="ALKALINE PHOSPHATASE"/>
    <property type="match status" value="1"/>
</dbReference>
<organism evidence="18 19">
    <name type="scientific">Folsomia candida</name>
    <name type="common">Springtail</name>
    <dbReference type="NCBI Taxonomy" id="158441"/>
    <lineage>
        <taxon>Eukaryota</taxon>
        <taxon>Metazoa</taxon>
        <taxon>Ecdysozoa</taxon>
        <taxon>Arthropoda</taxon>
        <taxon>Hexapoda</taxon>
        <taxon>Collembola</taxon>
        <taxon>Entomobryomorpha</taxon>
        <taxon>Isotomoidea</taxon>
        <taxon>Isotomidae</taxon>
        <taxon>Proisotominae</taxon>
        <taxon>Folsomia</taxon>
    </lineage>
</organism>